<dbReference type="InterPro" id="IPR050300">
    <property type="entry name" value="GDXG_lipolytic_enzyme"/>
</dbReference>
<feature type="domain" description="BD-FAE-like" evidence="2">
    <location>
        <begin position="56"/>
        <end position="140"/>
    </location>
</feature>
<dbReference type="PANTHER" id="PTHR48081">
    <property type="entry name" value="AB HYDROLASE SUPERFAMILY PROTEIN C4A8.06C"/>
    <property type="match status" value="1"/>
</dbReference>
<reference evidence="3 4" key="1">
    <citation type="journal article" date="2022" name="Res Sq">
        <title>Evolution of multicellular longitudinally dividing oral cavity symbionts (Neisseriaceae).</title>
        <authorList>
            <person name="Nyongesa S."/>
            <person name="Weber P."/>
            <person name="Bernet E."/>
            <person name="Pullido F."/>
            <person name="Nieckarz M."/>
            <person name="Delaby M."/>
            <person name="Nieves C."/>
            <person name="Viehboeck T."/>
            <person name="Krause N."/>
            <person name="Rivera-Millot A."/>
            <person name="Nakamura A."/>
            <person name="Vischer N."/>
            <person name="VanNieuwenhze M."/>
            <person name="Brun Y."/>
            <person name="Cava F."/>
            <person name="Bulgheresi S."/>
            <person name="Veyrier F."/>
        </authorList>
    </citation>
    <scope>NUCLEOTIDE SEQUENCE [LARGE SCALE GENOMIC DNA]</scope>
    <source>
        <strain evidence="3 4">SN4</strain>
    </source>
</reference>
<dbReference type="SUPFAM" id="SSF53474">
    <property type="entry name" value="alpha/beta-Hydrolases"/>
    <property type="match status" value="1"/>
</dbReference>
<keyword evidence="1 3" id="KW-0378">Hydrolase</keyword>
<proteinExistence type="predicted"/>
<dbReference type="InterPro" id="IPR029058">
    <property type="entry name" value="AB_hydrolase_fold"/>
</dbReference>
<dbReference type="Pfam" id="PF20434">
    <property type="entry name" value="BD-FAE"/>
    <property type="match status" value="1"/>
</dbReference>
<dbReference type="Proteomes" id="UP000832011">
    <property type="component" value="Chromosome"/>
</dbReference>
<accession>A0ABY4DZH8</accession>
<protein>
    <submittedName>
        <fullName evidence="3">Alpha/beta hydrolase</fullName>
    </submittedName>
</protein>
<dbReference type="EMBL" id="CP091511">
    <property type="protein sequence ID" value="UOO88535.1"/>
    <property type="molecule type" value="Genomic_DNA"/>
</dbReference>
<keyword evidence="4" id="KW-1185">Reference proteome</keyword>
<dbReference type="GO" id="GO:0016787">
    <property type="term" value="F:hydrolase activity"/>
    <property type="evidence" value="ECO:0007669"/>
    <property type="project" value="UniProtKB-KW"/>
</dbReference>
<evidence type="ECO:0000313" key="4">
    <source>
        <dbReference type="Proteomes" id="UP000832011"/>
    </source>
</evidence>
<gene>
    <name evidence="3" type="ORF">LVJ82_13815</name>
</gene>
<dbReference type="Gene3D" id="3.40.50.1820">
    <property type="entry name" value="alpha/beta hydrolase"/>
    <property type="match status" value="1"/>
</dbReference>
<dbReference type="InterPro" id="IPR049492">
    <property type="entry name" value="BD-FAE-like_dom"/>
</dbReference>
<evidence type="ECO:0000259" key="2">
    <source>
        <dbReference type="Pfam" id="PF20434"/>
    </source>
</evidence>
<evidence type="ECO:0000256" key="1">
    <source>
        <dbReference type="ARBA" id="ARBA00022801"/>
    </source>
</evidence>
<sequence length="258" mass="29093">MRLYDNSRTVSDEAAILADFQQRSLQAYTHHPHSSHAYGVHPRQQYDVFACGAVGAPILVFIHGGYWQWCDKSDFGFIVNAPLAAGFDVILLEYPLTPETCFAEVVNSVGVALDFLSNKPEFKNRQVYLSGHSAGGHLSAYWQRHPWIHNVCAISGLYDLEPIRHTHLNEALNLSCEDVQDFSPIHFPAIKKPLYLVYGGQELVELQWQSTKYAHELSEHSNHAKLQELSECNHYSILDAVFGEQGYWLTQVAAAHAQ</sequence>
<dbReference type="PANTHER" id="PTHR48081:SF33">
    <property type="entry name" value="KYNURENINE FORMAMIDASE"/>
    <property type="match status" value="1"/>
</dbReference>
<dbReference type="RefSeq" id="WP_058357780.1">
    <property type="nucleotide sequence ID" value="NZ_CABKVG010000010.1"/>
</dbReference>
<name>A0ABY4DZH8_9NEIS</name>
<organism evidence="3 4">
    <name type="scientific">Vitreoscilla massiliensis</name>
    <dbReference type="NCBI Taxonomy" id="1689272"/>
    <lineage>
        <taxon>Bacteria</taxon>
        <taxon>Pseudomonadati</taxon>
        <taxon>Pseudomonadota</taxon>
        <taxon>Betaproteobacteria</taxon>
        <taxon>Neisseriales</taxon>
        <taxon>Neisseriaceae</taxon>
        <taxon>Vitreoscilla</taxon>
    </lineage>
</organism>
<evidence type="ECO:0000313" key="3">
    <source>
        <dbReference type="EMBL" id="UOO88535.1"/>
    </source>
</evidence>